<accession>A0A9N9DMS2</accession>
<proteinExistence type="predicted"/>
<dbReference type="AlphaFoldDB" id="A0A9N9DMS2"/>
<feature type="compositionally biased region" description="Basic and acidic residues" evidence="1">
    <location>
        <begin position="111"/>
        <end position="126"/>
    </location>
</feature>
<evidence type="ECO:0000313" key="3">
    <source>
        <dbReference type="EMBL" id="CAG8640609.1"/>
    </source>
</evidence>
<evidence type="ECO:0000256" key="1">
    <source>
        <dbReference type="SAM" id="MobiDB-lite"/>
    </source>
</evidence>
<sequence length="137" mass="15846">MPLTTEDVVSQFKRRGAFDDMRKKLLDDFMENERGKQFKETLTKIMETSITQNPSLLDNEDSAQTHNALHEAFDKSGEYEKMGEYILKQVLESEEYVSIFKEKIEEIIHEGEKNGKEDGDNYDDNKNCNSADLDPVT</sequence>
<feature type="non-terminal residue" evidence="3">
    <location>
        <position position="1"/>
    </location>
</feature>
<feature type="region of interest" description="Disordered" evidence="1">
    <location>
        <begin position="111"/>
        <end position="137"/>
    </location>
</feature>
<evidence type="ECO:0000313" key="4">
    <source>
        <dbReference type="Proteomes" id="UP000789508"/>
    </source>
</evidence>
<organism evidence="3 4">
    <name type="scientific">Ambispora leptoticha</name>
    <dbReference type="NCBI Taxonomy" id="144679"/>
    <lineage>
        <taxon>Eukaryota</taxon>
        <taxon>Fungi</taxon>
        <taxon>Fungi incertae sedis</taxon>
        <taxon>Mucoromycota</taxon>
        <taxon>Glomeromycotina</taxon>
        <taxon>Glomeromycetes</taxon>
        <taxon>Archaeosporales</taxon>
        <taxon>Ambisporaceae</taxon>
        <taxon>Ambispora</taxon>
    </lineage>
</organism>
<reference evidence="3" key="1">
    <citation type="submission" date="2021-06" db="EMBL/GenBank/DDBJ databases">
        <authorList>
            <person name="Kallberg Y."/>
            <person name="Tangrot J."/>
            <person name="Rosling A."/>
        </authorList>
    </citation>
    <scope>NUCLEOTIDE SEQUENCE</scope>
    <source>
        <strain evidence="3">FL130A</strain>
    </source>
</reference>
<dbReference type="InterPro" id="IPR055264">
    <property type="entry name" value="BOD1/SHG1_dom"/>
</dbReference>
<gene>
    <name evidence="3" type="ORF">ALEPTO_LOCUS9697</name>
</gene>
<feature type="domain" description="BOD1/SHG1" evidence="2">
    <location>
        <begin position="8"/>
        <end position="105"/>
    </location>
</feature>
<dbReference type="EMBL" id="CAJVPS010008108">
    <property type="protein sequence ID" value="CAG8640609.1"/>
    <property type="molecule type" value="Genomic_DNA"/>
</dbReference>
<evidence type="ECO:0000259" key="2">
    <source>
        <dbReference type="Pfam" id="PF05205"/>
    </source>
</evidence>
<protein>
    <submittedName>
        <fullName evidence="3">10389_t:CDS:1</fullName>
    </submittedName>
</protein>
<dbReference type="OrthoDB" id="5579731at2759"/>
<keyword evidence="4" id="KW-1185">Reference proteome</keyword>
<name>A0A9N9DMS2_9GLOM</name>
<dbReference type="Proteomes" id="UP000789508">
    <property type="component" value="Unassembled WGS sequence"/>
</dbReference>
<dbReference type="Pfam" id="PF05205">
    <property type="entry name" value="COMPASS-Shg1"/>
    <property type="match status" value="1"/>
</dbReference>
<comment type="caution">
    <text evidence="3">The sequence shown here is derived from an EMBL/GenBank/DDBJ whole genome shotgun (WGS) entry which is preliminary data.</text>
</comment>